<organism evidence="2 3">
    <name type="scientific">Bos mutus</name>
    <name type="common">wild yak</name>
    <dbReference type="NCBI Taxonomy" id="72004"/>
    <lineage>
        <taxon>Eukaryota</taxon>
        <taxon>Metazoa</taxon>
        <taxon>Chordata</taxon>
        <taxon>Craniata</taxon>
        <taxon>Vertebrata</taxon>
        <taxon>Euteleostomi</taxon>
        <taxon>Mammalia</taxon>
        <taxon>Eutheria</taxon>
        <taxon>Laurasiatheria</taxon>
        <taxon>Artiodactyla</taxon>
        <taxon>Ruminantia</taxon>
        <taxon>Pecora</taxon>
        <taxon>Bovidae</taxon>
        <taxon>Bovinae</taxon>
        <taxon>Bos</taxon>
    </lineage>
</organism>
<dbReference type="Proteomes" id="UP000322234">
    <property type="component" value="Unassembled WGS sequence"/>
</dbReference>
<dbReference type="EMBL" id="VBQZ03000221">
    <property type="protein sequence ID" value="MXQ98169.1"/>
    <property type="molecule type" value="Genomic_DNA"/>
</dbReference>
<sequence>MATGSCPGSRLKIWVGTVVGPTTTTGGAIWAGGQVKQTHGPLMGRATSIRTGIRETGACVHSGCQASGPIKWLGTSIPDQQQGVIGPSQGAYLQHLTQTSPPEKERRGSDFFALRMLRLSPSQLANTALAAPAVMPVPSPIFTYSFPCRPATVPGGPEVWTHPTPRAQQDPQHPLGGTMQALVSPGTKAIFMALFLFAILLILCVILWYICRDLYDDYIRSSPTSSSDPTLFSFLQTLEKPSVFLQKPIAHWPAPFIPPQAQSLPEDLPRMPGPSPKFMPFLGSFAILRILPTPSPVPTPSTCSPF</sequence>
<comment type="caution">
    <text evidence="2">The sequence shown here is derived from an EMBL/GenBank/DDBJ whole genome shotgun (WGS) entry which is preliminary data.</text>
</comment>
<protein>
    <submittedName>
        <fullName evidence="2">Uncharacterized protein</fullName>
    </submittedName>
</protein>
<name>A0A6B0S680_9CETA</name>
<keyword evidence="1" id="KW-0812">Transmembrane</keyword>
<feature type="transmembrane region" description="Helical" evidence="1">
    <location>
        <begin position="189"/>
        <end position="211"/>
    </location>
</feature>
<evidence type="ECO:0000313" key="3">
    <source>
        <dbReference type="Proteomes" id="UP000322234"/>
    </source>
</evidence>
<gene>
    <name evidence="2" type="ORF">E5288_WYG020465</name>
</gene>
<accession>A0A6B0S680</accession>
<keyword evidence="3" id="KW-1185">Reference proteome</keyword>
<keyword evidence="1" id="KW-0472">Membrane</keyword>
<keyword evidence="1" id="KW-1133">Transmembrane helix</keyword>
<evidence type="ECO:0000313" key="2">
    <source>
        <dbReference type="EMBL" id="MXQ98169.1"/>
    </source>
</evidence>
<reference evidence="2" key="1">
    <citation type="submission" date="2019-10" db="EMBL/GenBank/DDBJ databases">
        <title>The sequence and de novo assembly of the wild yak genome.</title>
        <authorList>
            <person name="Liu Y."/>
        </authorList>
    </citation>
    <scope>NUCLEOTIDE SEQUENCE [LARGE SCALE GENOMIC DNA]</scope>
    <source>
        <strain evidence="2">WY2019</strain>
    </source>
</reference>
<proteinExistence type="predicted"/>
<dbReference type="AlphaFoldDB" id="A0A6B0S680"/>
<evidence type="ECO:0000256" key="1">
    <source>
        <dbReference type="SAM" id="Phobius"/>
    </source>
</evidence>